<dbReference type="InterPro" id="IPR036859">
    <property type="entry name" value="CAP-Gly_dom_sf"/>
</dbReference>
<dbReference type="AlphaFoldDB" id="G8ZQQ8"/>
<evidence type="ECO:0000313" key="5">
    <source>
        <dbReference type="Proteomes" id="UP000005627"/>
    </source>
</evidence>
<gene>
    <name evidence="4" type="primary">TDEL0C06560</name>
    <name evidence="4" type="ORF">TDEL_0C06560</name>
</gene>
<dbReference type="GO" id="GO:0019894">
    <property type="term" value="F:kinesin binding"/>
    <property type="evidence" value="ECO:0007669"/>
    <property type="project" value="EnsemblFungi"/>
</dbReference>
<feature type="region of interest" description="Disordered" evidence="2">
    <location>
        <begin position="390"/>
        <end position="414"/>
    </location>
</feature>
<sequence>MEKYQHKIGCLVHIPNVGRGQLKYIGPVDTKPGIYVGVDLLANIGKNDGSFKDKKYFHTEFPQSGLFIQLQKVASLIDNAQPAGSRRSTLVPEPTFAPVPTVGNRISSSESTGSTIVRRPIHADPKSPTPMREGSFGSATESISDLKPRKLRASIQEGRTSAETDYDGDLNMIPPSSVSSQRGSTRSPSPGILKGYELKIERQEREISQFKRLLDDQRMVLEEIQPTIDEYESNLREMEAEMNTLRHRLKEEQEQQQRQKQFFETEHEQLLAVVDELHEEIKANERRVVAAQSEQTKTIHATPQSKRTMNDLIRKVEYYESAQVKWMKEKEQLKLQNDSLSAEYQSLNSEMLKSQRSGDDNTEIKILQDRLNDANMRIVHLQELLNQKNNLRSPTYADDTHNTQNSRSDTRDSLPLYTSKLKVNTSNHQDAWCALCEKDGHESIECPYELPLVSDRPVRIRSPSNEQLLF</sequence>
<dbReference type="GO" id="GO:0000132">
    <property type="term" value="P:establishment of mitotic spindle orientation"/>
    <property type="evidence" value="ECO:0007669"/>
    <property type="project" value="TreeGrafter"/>
</dbReference>
<accession>G8ZQQ8</accession>
<dbReference type="GO" id="GO:0005938">
    <property type="term" value="C:cell cortex"/>
    <property type="evidence" value="ECO:0007669"/>
    <property type="project" value="EnsemblFungi"/>
</dbReference>
<dbReference type="STRING" id="1076872.G8ZQQ8"/>
<dbReference type="InParanoid" id="G8ZQQ8"/>
<dbReference type="RefSeq" id="XP_003680756.1">
    <property type="nucleotide sequence ID" value="XM_003680708.1"/>
</dbReference>
<keyword evidence="5" id="KW-1185">Reference proteome</keyword>
<reference evidence="4 5" key="1">
    <citation type="journal article" date="2011" name="Proc. Natl. Acad. Sci. U.S.A.">
        <title>Evolutionary erosion of yeast sex chromosomes by mating-type switching accidents.</title>
        <authorList>
            <person name="Gordon J.L."/>
            <person name="Armisen D."/>
            <person name="Proux-Wera E."/>
            <person name="Oheigeartaigh S.S."/>
            <person name="Byrne K.P."/>
            <person name="Wolfe K.H."/>
        </authorList>
    </citation>
    <scope>NUCLEOTIDE SEQUENCE [LARGE SCALE GENOMIC DNA]</scope>
    <source>
        <strain evidence="5">ATCC 10662 / CBS 1146 / NBRC 0425 / NCYC 2629 / NRRL Y-866</strain>
    </source>
</reference>
<dbReference type="PANTHER" id="PTHR18916">
    <property type="entry name" value="DYNACTIN 1-RELATED MICROTUBULE-BINDING"/>
    <property type="match status" value="1"/>
</dbReference>
<evidence type="ECO:0000256" key="1">
    <source>
        <dbReference type="SAM" id="Coils"/>
    </source>
</evidence>
<proteinExistence type="predicted"/>
<dbReference type="SMART" id="SM01052">
    <property type="entry name" value="CAP_GLY"/>
    <property type="match status" value="1"/>
</dbReference>
<feature type="region of interest" description="Disordered" evidence="2">
    <location>
        <begin position="84"/>
        <end position="143"/>
    </location>
</feature>
<dbReference type="GO" id="GO:0005875">
    <property type="term" value="C:microtubule associated complex"/>
    <property type="evidence" value="ECO:0007669"/>
    <property type="project" value="TreeGrafter"/>
</dbReference>
<feature type="compositionally biased region" description="Low complexity" evidence="2">
    <location>
        <begin position="174"/>
        <end position="191"/>
    </location>
</feature>
<feature type="compositionally biased region" description="Polar residues" evidence="2">
    <location>
        <begin position="104"/>
        <end position="115"/>
    </location>
</feature>
<dbReference type="GO" id="GO:0031115">
    <property type="term" value="P:negative regulation of microtubule polymerization"/>
    <property type="evidence" value="ECO:0007669"/>
    <property type="project" value="EnsemblFungi"/>
</dbReference>
<dbReference type="GO" id="GO:0000743">
    <property type="term" value="P:nuclear migration involved in conjugation with cellular fusion"/>
    <property type="evidence" value="ECO:0007669"/>
    <property type="project" value="EnsemblFungi"/>
</dbReference>
<dbReference type="PANTHER" id="PTHR18916:SF94">
    <property type="entry name" value="NUCLEAR FUSION PROTEIN BIK1"/>
    <property type="match status" value="1"/>
</dbReference>
<dbReference type="GO" id="GO:0000742">
    <property type="term" value="P:karyogamy involved in conjugation with cellular fusion"/>
    <property type="evidence" value="ECO:0007669"/>
    <property type="project" value="EnsemblFungi"/>
</dbReference>
<dbReference type="OrthoDB" id="2130750at2759"/>
<dbReference type="SUPFAM" id="SSF74924">
    <property type="entry name" value="Cap-Gly domain"/>
    <property type="match status" value="1"/>
</dbReference>
<dbReference type="HOGENOM" id="CLU_031641_0_0_1"/>
<dbReference type="EMBL" id="HE616744">
    <property type="protein sequence ID" value="CCE91545.1"/>
    <property type="molecule type" value="Genomic_DNA"/>
</dbReference>
<dbReference type="Proteomes" id="UP000005627">
    <property type="component" value="Chromosome 3"/>
</dbReference>
<dbReference type="Gene3D" id="2.30.30.190">
    <property type="entry name" value="CAP Gly-rich-like domain"/>
    <property type="match status" value="1"/>
</dbReference>
<dbReference type="GO" id="GO:0000022">
    <property type="term" value="P:mitotic spindle elongation"/>
    <property type="evidence" value="ECO:0007669"/>
    <property type="project" value="EnsemblFungi"/>
</dbReference>
<dbReference type="GO" id="GO:0030543">
    <property type="term" value="P:2-micrometer plasmid partitioning"/>
    <property type="evidence" value="ECO:0007669"/>
    <property type="project" value="EnsemblFungi"/>
</dbReference>
<feature type="coiled-coil region" evidence="1">
    <location>
        <begin position="193"/>
        <end position="294"/>
    </location>
</feature>
<dbReference type="eggNOG" id="KOG4568">
    <property type="taxonomic scope" value="Eukaryota"/>
</dbReference>
<dbReference type="GO" id="GO:0005876">
    <property type="term" value="C:spindle microtubule"/>
    <property type="evidence" value="ECO:0007669"/>
    <property type="project" value="EnsemblFungi"/>
</dbReference>
<feature type="domain" description="CAP-Gly" evidence="3">
    <location>
        <begin position="26"/>
        <end position="69"/>
    </location>
</feature>
<dbReference type="GO" id="GO:0043332">
    <property type="term" value="C:mating projection tip"/>
    <property type="evidence" value="ECO:0007669"/>
    <property type="project" value="EnsemblFungi"/>
</dbReference>
<dbReference type="GeneID" id="11501962"/>
<dbReference type="PROSITE" id="PS50245">
    <property type="entry name" value="CAP_GLY_2"/>
    <property type="match status" value="1"/>
</dbReference>
<dbReference type="FunCoup" id="G8ZQQ8">
    <property type="interactions" value="199"/>
</dbReference>
<organism evidence="4 5">
    <name type="scientific">Torulaspora delbrueckii</name>
    <name type="common">Yeast</name>
    <name type="synonym">Candida colliculosa</name>
    <dbReference type="NCBI Taxonomy" id="4950"/>
    <lineage>
        <taxon>Eukaryota</taxon>
        <taxon>Fungi</taxon>
        <taxon>Dikarya</taxon>
        <taxon>Ascomycota</taxon>
        <taxon>Saccharomycotina</taxon>
        <taxon>Saccharomycetes</taxon>
        <taxon>Saccharomycetales</taxon>
        <taxon>Saccharomycetaceae</taxon>
        <taxon>Torulaspora</taxon>
    </lineage>
</organism>
<evidence type="ECO:0000313" key="4">
    <source>
        <dbReference type="EMBL" id="CCE91545.1"/>
    </source>
</evidence>
<dbReference type="GO" id="GO:0007020">
    <property type="term" value="P:microtubule nucleation"/>
    <property type="evidence" value="ECO:0007669"/>
    <property type="project" value="EnsemblFungi"/>
</dbReference>
<dbReference type="GO" id="GO:0008017">
    <property type="term" value="F:microtubule binding"/>
    <property type="evidence" value="ECO:0007669"/>
    <property type="project" value="EnsemblFungi"/>
</dbReference>
<dbReference type="GO" id="GO:0035371">
    <property type="term" value="C:microtubule plus-end"/>
    <property type="evidence" value="ECO:0007669"/>
    <property type="project" value="EnsemblFungi"/>
</dbReference>
<dbReference type="PROSITE" id="PS00845">
    <property type="entry name" value="CAP_GLY_1"/>
    <property type="match status" value="1"/>
</dbReference>
<dbReference type="GO" id="GO:0005816">
    <property type="term" value="C:spindle pole body"/>
    <property type="evidence" value="ECO:0007669"/>
    <property type="project" value="EnsemblFungi"/>
</dbReference>
<evidence type="ECO:0000256" key="2">
    <source>
        <dbReference type="SAM" id="MobiDB-lite"/>
    </source>
</evidence>
<dbReference type="Pfam" id="PF01302">
    <property type="entry name" value="CAP_GLY"/>
    <property type="match status" value="1"/>
</dbReference>
<name>G8ZQQ8_TORDE</name>
<dbReference type="KEGG" id="tdl:TDEL_0C06560"/>
<dbReference type="InterPro" id="IPR000938">
    <property type="entry name" value="CAP-Gly_domain"/>
</dbReference>
<keyword evidence="1" id="KW-0175">Coiled coil</keyword>
<dbReference type="GO" id="GO:0000776">
    <property type="term" value="C:kinetochore"/>
    <property type="evidence" value="ECO:0007669"/>
    <property type="project" value="EnsemblFungi"/>
</dbReference>
<feature type="region of interest" description="Disordered" evidence="2">
    <location>
        <begin position="159"/>
        <end position="192"/>
    </location>
</feature>
<evidence type="ECO:0000259" key="3">
    <source>
        <dbReference type="PROSITE" id="PS50245"/>
    </source>
</evidence>
<protein>
    <recommendedName>
        <fullName evidence="3">CAP-Gly domain-containing protein</fullName>
    </recommendedName>
</protein>
<dbReference type="GO" id="GO:1902440">
    <property type="term" value="P:protein localization to mitotic spindle pole body"/>
    <property type="evidence" value="ECO:0007669"/>
    <property type="project" value="EnsemblFungi"/>
</dbReference>